<dbReference type="SUPFAM" id="SSF47473">
    <property type="entry name" value="EF-hand"/>
    <property type="match status" value="1"/>
</dbReference>
<comment type="subcellular location">
    <subcellularLocation>
        <location evidence="1">Secreted</location>
    </subcellularLocation>
</comment>
<name>A0A0R0D2E9_9GAMM</name>
<dbReference type="Proteomes" id="UP000050956">
    <property type="component" value="Unassembled WGS sequence"/>
</dbReference>
<dbReference type="Pfam" id="PF10591">
    <property type="entry name" value="SPARC_Ca_bdg"/>
    <property type="match status" value="1"/>
</dbReference>
<dbReference type="InterPro" id="IPR018247">
    <property type="entry name" value="EF_Hand_1_Ca_BS"/>
</dbReference>
<sequence>MKIDQKPTFLLLALVLLVSTPEVRSSSLQDEGTVSRPANSAPTTCIELAAWGDAADFSSRGVGMLKQRCDLEDIQAKFAELDRNQDGYLSQKELPVEHTLSQYFSEVDFDGDKRLSLAEVAEHDAETSPIE</sequence>
<dbReference type="PROSITE" id="PS00018">
    <property type="entry name" value="EF_HAND_1"/>
    <property type="match status" value="2"/>
</dbReference>
<evidence type="ECO:0000256" key="1">
    <source>
        <dbReference type="ARBA" id="ARBA00004613"/>
    </source>
</evidence>
<dbReference type="RefSeq" id="WP_057639187.1">
    <property type="nucleotide sequence ID" value="NZ_LDJM01000093.1"/>
</dbReference>
<proteinExistence type="predicted"/>
<evidence type="ECO:0000313" key="6">
    <source>
        <dbReference type="EMBL" id="KRG72762.1"/>
    </source>
</evidence>
<evidence type="ECO:0000256" key="3">
    <source>
        <dbReference type="ARBA" id="ARBA00023157"/>
    </source>
</evidence>
<comment type="caution">
    <text evidence="6">The sequence shown here is derived from an EMBL/GenBank/DDBJ whole genome shotgun (WGS) entry which is preliminary data.</text>
</comment>
<dbReference type="OrthoDB" id="6089795at2"/>
<dbReference type="InterPro" id="IPR019577">
    <property type="entry name" value="SPARC/Testican_Ca-bd-dom"/>
</dbReference>
<protein>
    <recommendedName>
        <fullName evidence="5">SPARC/Testican calcium-binding domain-containing protein</fullName>
    </recommendedName>
</protein>
<evidence type="ECO:0000259" key="5">
    <source>
        <dbReference type="Pfam" id="PF10591"/>
    </source>
</evidence>
<reference evidence="6 7" key="1">
    <citation type="submission" date="2015-05" db="EMBL/GenBank/DDBJ databases">
        <title>Genome sequencing and analysis of members of genus Stenotrophomonas.</title>
        <authorList>
            <person name="Patil P.P."/>
            <person name="Midha S."/>
            <person name="Patil P.B."/>
        </authorList>
    </citation>
    <scope>NUCLEOTIDE SEQUENCE [LARGE SCALE GENOMIC DNA]</scope>
    <source>
        <strain evidence="6 7">DSM 24757</strain>
    </source>
</reference>
<keyword evidence="7" id="KW-1185">Reference proteome</keyword>
<dbReference type="AlphaFoldDB" id="A0A0R0D2E9"/>
<evidence type="ECO:0000313" key="7">
    <source>
        <dbReference type="Proteomes" id="UP000050956"/>
    </source>
</evidence>
<feature type="domain" description="SPARC/Testican calcium-binding" evidence="5">
    <location>
        <begin position="72"/>
        <end position="120"/>
    </location>
</feature>
<dbReference type="EMBL" id="LDJM01000093">
    <property type="protein sequence ID" value="KRG72762.1"/>
    <property type="molecule type" value="Genomic_DNA"/>
</dbReference>
<accession>A0A0R0D2E9</accession>
<keyword evidence="3" id="KW-1015">Disulfide bond</keyword>
<dbReference type="InterPro" id="IPR011992">
    <property type="entry name" value="EF-hand-dom_pair"/>
</dbReference>
<dbReference type="PATRIC" id="fig|336566.3.peg.3152"/>
<keyword evidence="2" id="KW-0964">Secreted</keyword>
<keyword evidence="4" id="KW-0325">Glycoprotein</keyword>
<dbReference type="Gene3D" id="1.10.238.10">
    <property type="entry name" value="EF-hand"/>
    <property type="match status" value="1"/>
</dbReference>
<organism evidence="6 7">
    <name type="scientific">Stenotrophomonas ginsengisoli</name>
    <dbReference type="NCBI Taxonomy" id="336566"/>
    <lineage>
        <taxon>Bacteria</taxon>
        <taxon>Pseudomonadati</taxon>
        <taxon>Pseudomonadota</taxon>
        <taxon>Gammaproteobacteria</taxon>
        <taxon>Lysobacterales</taxon>
        <taxon>Lysobacteraceae</taxon>
        <taxon>Stenotrophomonas</taxon>
    </lineage>
</organism>
<dbReference type="GO" id="GO:0005576">
    <property type="term" value="C:extracellular region"/>
    <property type="evidence" value="ECO:0007669"/>
    <property type="project" value="UniProtKB-SubCell"/>
</dbReference>
<evidence type="ECO:0000256" key="2">
    <source>
        <dbReference type="ARBA" id="ARBA00022525"/>
    </source>
</evidence>
<gene>
    <name evidence="6" type="ORF">ABB30_15495</name>
</gene>
<evidence type="ECO:0000256" key="4">
    <source>
        <dbReference type="ARBA" id="ARBA00023180"/>
    </source>
</evidence>
<dbReference type="GO" id="GO:0005509">
    <property type="term" value="F:calcium ion binding"/>
    <property type="evidence" value="ECO:0007669"/>
    <property type="project" value="InterPro"/>
</dbReference>